<dbReference type="InterPro" id="IPR004332">
    <property type="entry name" value="Transposase_MuDR"/>
</dbReference>
<dbReference type="RefSeq" id="XP_039132316.1">
    <property type="nucleotide sequence ID" value="XM_039276382.1"/>
</dbReference>
<dbReference type="Proteomes" id="UP001515500">
    <property type="component" value="Chromosome 9"/>
</dbReference>
<feature type="region of interest" description="Disordered" evidence="1">
    <location>
        <begin position="191"/>
        <end position="255"/>
    </location>
</feature>
<proteinExistence type="predicted"/>
<dbReference type="PANTHER" id="PTHR31973:SF189">
    <property type="entry name" value="TRANSPOSASE, MUDR, PLANT, MULE TRANSPOSASE DOMAIN PROTEIN-RELATED"/>
    <property type="match status" value="1"/>
</dbReference>
<sequence>MVGFNECTIRYHHGGSLSMEEEVNYIGGKLDEFAVDPDKVCQWDLLGDLKDLGYDIKKTMELFYLDDGGTLHNISDDVGIVGLSEMLAKHGTTDVYVETSYANIGNSLPEALLGNSSKGCNRIGEIETVNLDADHDILSDNDSESGKDNDETLVDVPFIEYNSDADEEIQEARDKVKRYVEFKKTIQKEIGENSGDCGDENQVAGKNGDDQDNVKKGADIGKVHGYESDYLESSDPGSYEDTSEGSIGDDARRHRSSERVFNPSMKLDDFFLDLRFKDLKQFKNELVEHSTNRGFEFKYLKNDSKRVRATCSATKCKWLILCSWCSGKKMFVVKHYESEHSCLLGATKNRRVTAPVVAKRFGEIITAMPFIRPRHLRALVRKELGVFITNKVCRNARDLVLKKIEQQFKEDFGVINNYAMELKAAPK</sequence>
<dbReference type="PANTHER" id="PTHR31973">
    <property type="entry name" value="POLYPROTEIN, PUTATIVE-RELATED"/>
    <property type="match status" value="1"/>
</dbReference>
<dbReference type="GeneID" id="120269096"/>
<reference evidence="5" key="1">
    <citation type="submission" date="2025-08" db="UniProtKB">
        <authorList>
            <consortium name="RefSeq"/>
        </authorList>
    </citation>
    <scope>IDENTIFICATION</scope>
</reference>
<dbReference type="Pfam" id="PF26130">
    <property type="entry name" value="PB1-like"/>
    <property type="match status" value="1"/>
</dbReference>
<feature type="domain" description="Transposase MuDR plant" evidence="2">
    <location>
        <begin position="274"/>
        <end position="332"/>
    </location>
</feature>
<evidence type="ECO:0000259" key="2">
    <source>
        <dbReference type="Pfam" id="PF03108"/>
    </source>
</evidence>
<dbReference type="Pfam" id="PF03108">
    <property type="entry name" value="DBD_Tnp_Mut"/>
    <property type="match status" value="1"/>
</dbReference>
<keyword evidence="4" id="KW-1185">Reference proteome</keyword>
<gene>
    <name evidence="5" type="primary">LOC120269096</name>
</gene>
<name>A0AB40C0K8_DIOCR</name>
<feature type="domain" description="PB1-like" evidence="3">
    <location>
        <begin position="5"/>
        <end position="98"/>
    </location>
</feature>
<protein>
    <submittedName>
        <fullName evidence="5">Uncharacterized protein LOC120269096</fullName>
    </submittedName>
</protein>
<evidence type="ECO:0000256" key="1">
    <source>
        <dbReference type="SAM" id="MobiDB-lite"/>
    </source>
</evidence>
<evidence type="ECO:0000313" key="4">
    <source>
        <dbReference type="Proteomes" id="UP001515500"/>
    </source>
</evidence>
<accession>A0AB40C0K8</accession>
<organism evidence="4 5">
    <name type="scientific">Dioscorea cayennensis subsp. rotundata</name>
    <name type="common">White Guinea yam</name>
    <name type="synonym">Dioscorea rotundata</name>
    <dbReference type="NCBI Taxonomy" id="55577"/>
    <lineage>
        <taxon>Eukaryota</taxon>
        <taxon>Viridiplantae</taxon>
        <taxon>Streptophyta</taxon>
        <taxon>Embryophyta</taxon>
        <taxon>Tracheophyta</taxon>
        <taxon>Spermatophyta</taxon>
        <taxon>Magnoliopsida</taxon>
        <taxon>Liliopsida</taxon>
        <taxon>Dioscoreales</taxon>
        <taxon>Dioscoreaceae</taxon>
        <taxon>Dioscorea</taxon>
    </lineage>
</organism>
<evidence type="ECO:0000259" key="3">
    <source>
        <dbReference type="Pfam" id="PF26130"/>
    </source>
</evidence>
<dbReference type="AlphaFoldDB" id="A0AB40C0K8"/>
<evidence type="ECO:0000313" key="5">
    <source>
        <dbReference type="RefSeq" id="XP_039132316.1"/>
    </source>
</evidence>
<feature type="compositionally biased region" description="Basic and acidic residues" evidence="1">
    <location>
        <begin position="207"/>
        <end position="227"/>
    </location>
</feature>
<dbReference type="InterPro" id="IPR058594">
    <property type="entry name" value="PB1-like_dom_pln"/>
</dbReference>